<feature type="non-terminal residue" evidence="1">
    <location>
        <position position="125"/>
    </location>
</feature>
<gene>
    <name evidence="1" type="ORF">METZ01_LOCUS147733</name>
</gene>
<organism evidence="1">
    <name type="scientific">marine metagenome</name>
    <dbReference type="NCBI Taxonomy" id="408172"/>
    <lineage>
        <taxon>unclassified sequences</taxon>
        <taxon>metagenomes</taxon>
        <taxon>ecological metagenomes</taxon>
    </lineage>
</organism>
<dbReference type="AlphaFoldDB" id="A0A382A0D9"/>
<protein>
    <submittedName>
        <fullName evidence="1">Uncharacterized protein</fullName>
    </submittedName>
</protein>
<feature type="non-terminal residue" evidence="1">
    <location>
        <position position="1"/>
    </location>
</feature>
<evidence type="ECO:0000313" key="1">
    <source>
        <dbReference type="EMBL" id="SVA94879.1"/>
    </source>
</evidence>
<dbReference type="EMBL" id="UINC01023367">
    <property type="protein sequence ID" value="SVA94879.1"/>
    <property type="molecule type" value="Genomic_DNA"/>
</dbReference>
<name>A0A382A0D9_9ZZZZ</name>
<accession>A0A382A0D9</accession>
<sequence length="125" mass="14356">MWFVGFASIFAVPALPDLMEITQPNGVKFKAYMRGDEYFSWWESEKGDALFRNQNSGFFEYAKISMIDRKEALVPTGIIFVSGEDAPTSISSISNQDLGKIWMEKRKQSINIHKQKLIKQKKLTI</sequence>
<proteinExistence type="predicted"/>
<reference evidence="1" key="1">
    <citation type="submission" date="2018-05" db="EMBL/GenBank/DDBJ databases">
        <authorList>
            <person name="Lanie J.A."/>
            <person name="Ng W.-L."/>
            <person name="Kazmierczak K.M."/>
            <person name="Andrzejewski T.M."/>
            <person name="Davidsen T.M."/>
            <person name="Wayne K.J."/>
            <person name="Tettelin H."/>
            <person name="Glass J.I."/>
            <person name="Rusch D."/>
            <person name="Podicherti R."/>
            <person name="Tsui H.-C.T."/>
            <person name="Winkler M.E."/>
        </authorList>
    </citation>
    <scope>NUCLEOTIDE SEQUENCE</scope>
</reference>